<accession>A0A0B2A9L2</accession>
<evidence type="ECO:0000259" key="1">
    <source>
        <dbReference type="PROSITE" id="PS51819"/>
    </source>
</evidence>
<dbReference type="Pfam" id="PF22677">
    <property type="entry name" value="Ble-like_N"/>
    <property type="match status" value="1"/>
</dbReference>
<gene>
    <name evidence="2" type="ORF">LK09_00365</name>
</gene>
<dbReference type="EMBL" id="JTDK01000001">
    <property type="protein sequence ID" value="KHK99834.1"/>
    <property type="molecule type" value="Genomic_DNA"/>
</dbReference>
<dbReference type="PANTHER" id="PTHR33993:SF14">
    <property type="entry name" value="GB|AAF24581.1"/>
    <property type="match status" value="1"/>
</dbReference>
<dbReference type="InterPro" id="IPR053863">
    <property type="entry name" value="Glyoxy/Ble-like_N"/>
</dbReference>
<proteinExistence type="predicted"/>
<dbReference type="InterPro" id="IPR037523">
    <property type="entry name" value="VOC_core"/>
</dbReference>
<dbReference type="AlphaFoldDB" id="A0A0B2A9L2"/>
<keyword evidence="3" id="KW-1185">Reference proteome</keyword>
<protein>
    <submittedName>
        <fullName evidence="2">Glyoxalase</fullName>
    </submittedName>
</protein>
<dbReference type="InterPro" id="IPR029068">
    <property type="entry name" value="Glyas_Bleomycin-R_OHBP_Dase"/>
</dbReference>
<evidence type="ECO:0000313" key="2">
    <source>
        <dbReference type="EMBL" id="KHK99834.1"/>
    </source>
</evidence>
<sequence>MAHGDITHVEIPVSDFTKATAFYSGLFGWQIAEAPGFEGYPMWRAPNQISGGALVTANDSFTQPRSYVEVDSIDQTVAAATGAGGTVLVPKAEITPTSWWAVIADPDGNALGLYEGMTDTGS</sequence>
<dbReference type="PROSITE" id="PS51819">
    <property type="entry name" value="VOC"/>
    <property type="match status" value="1"/>
</dbReference>
<reference evidence="2 3" key="1">
    <citation type="submission" date="2014-11" db="EMBL/GenBank/DDBJ databases">
        <title>Genome sequence of Microbacterium mangrovi MUSC 115(T).</title>
        <authorList>
            <person name="Lee L.-H."/>
        </authorList>
    </citation>
    <scope>NUCLEOTIDE SEQUENCE [LARGE SCALE GENOMIC DNA]</scope>
    <source>
        <strain evidence="2 3">MUSC 115</strain>
    </source>
</reference>
<organism evidence="2 3">
    <name type="scientific">Microbacterium mangrovi</name>
    <dbReference type="NCBI Taxonomy" id="1348253"/>
    <lineage>
        <taxon>Bacteria</taxon>
        <taxon>Bacillati</taxon>
        <taxon>Actinomycetota</taxon>
        <taxon>Actinomycetes</taxon>
        <taxon>Micrococcales</taxon>
        <taxon>Microbacteriaceae</taxon>
        <taxon>Microbacterium</taxon>
    </lineage>
</organism>
<dbReference type="Gene3D" id="3.10.180.10">
    <property type="entry name" value="2,3-Dihydroxybiphenyl 1,2-Dioxygenase, domain 1"/>
    <property type="match status" value="1"/>
</dbReference>
<dbReference type="InterPro" id="IPR052164">
    <property type="entry name" value="Anthracycline_SecMetBiosynth"/>
</dbReference>
<dbReference type="Proteomes" id="UP000031030">
    <property type="component" value="Unassembled WGS sequence"/>
</dbReference>
<dbReference type="RefSeq" id="WP_039394118.1">
    <property type="nucleotide sequence ID" value="NZ_JTDK01000001.1"/>
</dbReference>
<name>A0A0B2A9L2_9MICO</name>
<dbReference type="PANTHER" id="PTHR33993">
    <property type="entry name" value="GLYOXALASE-RELATED"/>
    <property type="match status" value="1"/>
</dbReference>
<dbReference type="SUPFAM" id="SSF54593">
    <property type="entry name" value="Glyoxalase/Bleomycin resistance protein/Dihydroxybiphenyl dioxygenase"/>
    <property type="match status" value="1"/>
</dbReference>
<dbReference type="OrthoDB" id="9793039at2"/>
<evidence type="ECO:0000313" key="3">
    <source>
        <dbReference type="Proteomes" id="UP000031030"/>
    </source>
</evidence>
<feature type="domain" description="VOC" evidence="1">
    <location>
        <begin position="5"/>
        <end position="116"/>
    </location>
</feature>
<dbReference type="CDD" id="cd07247">
    <property type="entry name" value="SgaA_N_like"/>
    <property type="match status" value="1"/>
</dbReference>
<comment type="caution">
    <text evidence="2">The sequence shown here is derived from an EMBL/GenBank/DDBJ whole genome shotgun (WGS) entry which is preliminary data.</text>
</comment>